<evidence type="ECO:0000313" key="3">
    <source>
        <dbReference type="Proteomes" id="UP000199063"/>
    </source>
</evidence>
<organism evidence="2 3">
    <name type="scientific">Streptomyces wuyuanensis</name>
    <dbReference type="NCBI Taxonomy" id="1196353"/>
    <lineage>
        <taxon>Bacteria</taxon>
        <taxon>Bacillati</taxon>
        <taxon>Actinomycetota</taxon>
        <taxon>Actinomycetes</taxon>
        <taxon>Kitasatosporales</taxon>
        <taxon>Streptomycetaceae</taxon>
        <taxon>Streptomyces</taxon>
    </lineage>
</organism>
<evidence type="ECO:0000313" key="2">
    <source>
        <dbReference type="EMBL" id="SDL94351.1"/>
    </source>
</evidence>
<dbReference type="EMBL" id="FNHI01000002">
    <property type="protein sequence ID" value="SDL94351.1"/>
    <property type="molecule type" value="Genomic_DNA"/>
</dbReference>
<protein>
    <submittedName>
        <fullName evidence="2">Uncharacterized protein</fullName>
    </submittedName>
</protein>
<dbReference type="Proteomes" id="UP000199063">
    <property type="component" value="Unassembled WGS sequence"/>
</dbReference>
<sequence length="46" mass="5103">MRELMDRFGLDRYAKELLAAVPAPGPVPDPELAAPRRGMRRKLAAV</sequence>
<name>A0A1G9P767_9ACTN</name>
<feature type="region of interest" description="Disordered" evidence="1">
    <location>
        <begin position="25"/>
        <end position="46"/>
    </location>
</feature>
<dbReference type="AlphaFoldDB" id="A0A1G9P767"/>
<evidence type="ECO:0000256" key="1">
    <source>
        <dbReference type="SAM" id="MobiDB-lite"/>
    </source>
</evidence>
<reference evidence="3" key="1">
    <citation type="submission" date="2016-10" db="EMBL/GenBank/DDBJ databases">
        <authorList>
            <person name="Varghese N."/>
            <person name="Submissions S."/>
        </authorList>
    </citation>
    <scope>NUCLEOTIDE SEQUENCE [LARGE SCALE GENOMIC DNA]</scope>
    <source>
        <strain evidence="3">CGMCC 4.7042</strain>
    </source>
</reference>
<proteinExistence type="predicted"/>
<dbReference type="STRING" id="1196353.SAMN05444921_102324"/>
<feature type="compositionally biased region" description="Basic residues" evidence="1">
    <location>
        <begin position="37"/>
        <end position="46"/>
    </location>
</feature>
<accession>A0A1G9P767</accession>
<keyword evidence="3" id="KW-1185">Reference proteome</keyword>
<gene>
    <name evidence="2" type="ORF">SAMN05444921_102324</name>
</gene>